<feature type="region of interest" description="Disordered" evidence="2">
    <location>
        <begin position="38"/>
        <end position="65"/>
    </location>
</feature>
<dbReference type="Pfam" id="PF08620">
    <property type="entry name" value="RPAP1_C"/>
    <property type="match status" value="1"/>
</dbReference>
<dbReference type="InterPro" id="IPR013930">
    <property type="entry name" value="RPAP1_N"/>
</dbReference>
<dbReference type="PANTHER" id="PTHR21483">
    <property type="entry name" value="RNA POLYMERASE II-ASSOCIATED PROTEIN 1"/>
    <property type="match status" value="1"/>
</dbReference>
<organism evidence="5 6">
    <name type="scientific">Halocaridina rubra</name>
    <name type="common">Hawaiian red shrimp</name>
    <dbReference type="NCBI Taxonomy" id="373956"/>
    <lineage>
        <taxon>Eukaryota</taxon>
        <taxon>Metazoa</taxon>
        <taxon>Ecdysozoa</taxon>
        <taxon>Arthropoda</taxon>
        <taxon>Crustacea</taxon>
        <taxon>Multicrustacea</taxon>
        <taxon>Malacostraca</taxon>
        <taxon>Eumalacostraca</taxon>
        <taxon>Eucarida</taxon>
        <taxon>Decapoda</taxon>
        <taxon>Pleocyemata</taxon>
        <taxon>Caridea</taxon>
        <taxon>Atyoidea</taxon>
        <taxon>Atyidae</taxon>
        <taxon>Halocaridina</taxon>
    </lineage>
</organism>
<evidence type="ECO:0000256" key="2">
    <source>
        <dbReference type="SAM" id="MobiDB-lite"/>
    </source>
</evidence>
<sequence>MFQRPRPGETNEDLLKQEEALKAQGAFASSAKLVHINKRKTEEEQNASVLHEESRTPRSKFAKERSIKKKKEGIVDNTVLKEAVSKDKSSVLGRIVERFVPAEETLREWHPEPSPYGFPQASKLETLTTNVHSKSESGFGAKKQSLYKQQLIKKGIIKDTIIQTSSSVPSAATDLRLNALGTETYVIKDNSIIQEDDAKKMHEENMNKIASMTHEERLNEQQEILSSLSPDQLNFLKSLRKIKEEKKRTVEVQSDPSRRRDLQDSSMECDVMEGKVGGSTSVCRAEDLEKCSPAVTPKDRVEKLHVTFSEDIEMKEISSTDETELEDMGIPIPLSESMKWLNMSKVEVEKLKALTDMPTPKPLRDNEGFVARFDFEGNILPYDKDVSHLKGLHHHGEEAGRPGYSLDEIFVFCRSKVLQQRSLGLCTLANILRNAKEGMYDKCVSPPVIHLAVEAGAVLILRFALDETSELVYKEAVRALYYLITSEPDEQCLSLAQPWIPWGLEPGVASDIHANEKVGIGI</sequence>
<feature type="domain" description="RPAP1 N-terminal" evidence="4">
    <location>
        <begin position="200"/>
        <end position="244"/>
    </location>
</feature>
<evidence type="ECO:0000259" key="4">
    <source>
        <dbReference type="Pfam" id="PF08621"/>
    </source>
</evidence>
<evidence type="ECO:0000313" key="5">
    <source>
        <dbReference type="EMBL" id="KAK7084362.1"/>
    </source>
</evidence>
<comment type="caution">
    <text evidence="5">The sequence shown here is derived from an EMBL/GenBank/DDBJ whole genome shotgun (WGS) entry which is preliminary data.</text>
</comment>
<gene>
    <name evidence="5" type="ORF">SK128_015475</name>
</gene>
<evidence type="ECO:0000259" key="3">
    <source>
        <dbReference type="Pfam" id="PF08620"/>
    </source>
</evidence>
<accession>A0AAN8XJ13</accession>
<name>A0AAN8XJ13_HALRR</name>
<evidence type="ECO:0000256" key="1">
    <source>
        <dbReference type="ARBA" id="ARBA00009953"/>
    </source>
</evidence>
<dbReference type="EMBL" id="JAXCGZ010002126">
    <property type="protein sequence ID" value="KAK7084362.1"/>
    <property type="molecule type" value="Genomic_DNA"/>
</dbReference>
<dbReference type="InterPro" id="IPR013929">
    <property type="entry name" value="RPAP1_C"/>
</dbReference>
<proteinExistence type="inferred from homology"/>
<dbReference type="Pfam" id="PF08621">
    <property type="entry name" value="RPAP1_N"/>
    <property type="match status" value="1"/>
</dbReference>
<dbReference type="InterPro" id="IPR039913">
    <property type="entry name" value="RPAP1/Rba50"/>
</dbReference>
<dbReference type="PANTHER" id="PTHR21483:SF18">
    <property type="entry name" value="RNA POLYMERASE II-ASSOCIATED PROTEIN 1"/>
    <property type="match status" value="1"/>
</dbReference>
<feature type="domain" description="RPAP1 C-terminal" evidence="3">
    <location>
        <begin position="371"/>
        <end position="435"/>
    </location>
</feature>
<reference evidence="5 6" key="1">
    <citation type="submission" date="2023-11" db="EMBL/GenBank/DDBJ databases">
        <title>Halocaridina rubra genome assembly.</title>
        <authorList>
            <person name="Smith C."/>
        </authorList>
    </citation>
    <scope>NUCLEOTIDE SEQUENCE [LARGE SCALE GENOMIC DNA]</scope>
    <source>
        <strain evidence="5">EP-1</strain>
        <tissue evidence="5">Whole</tissue>
    </source>
</reference>
<protein>
    <submittedName>
        <fullName evidence="5">Uncharacterized protein</fullName>
    </submittedName>
</protein>
<keyword evidence="6" id="KW-1185">Reference proteome</keyword>
<dbReference type="Proteomes" id="UP001381693">
    <property type="component" value="Unassembled WGS sequence"/>
</dbReference>
<dbReference type="AlphaFoldDB" id="A0AAN8XJ13"/>
<comment type="similarity">
    <text evidence="1">Belongs to the RPAP1 family.</text>
</comment>
<feature type="compositionally biased region" description="Basic and acidic residues" evidence="2">
    <location>
        <begin position="50"/>
        <end position="65"/>
    </location>
</feature>
<evidence type="ECO:0000313" key="6">
    <source>
        <dbReference type="Proteomes" id="UP001381693"/>
    </source>
</evidence>
<dbReference type="GO" id="GO:0006366">
    <property type="term" value="P:transcription by RNA polymerase II"/>
    <property type="evidence" value="ECO:0007669"/>
    <property type="project" value="InterPro"/>
</dbReference>